<feature type="domain" description="THIF-type NAD/FAD binding fold" evidence="4">
    <location>
        <begin position="11"/>
        <end position="246"/>
    </location>
</feature>
<dbReference type="GeneID" id="45618014"/>
<dbReference type="GO" id="GO:0004792">
    <property type="term" value="F:thiosulfate-cyanide sulfurtransferase activity"/>
    <property type="evidence" value="ECO:0007669"/>
    <property type="project" value="TreeGrafter"/>
</dbReference>
<dbReference type="GO" id="GO:0005524">
    <property type="term" value="F:ATP binding"/>
    <property type="evidence" value="ECO:0007669"/>
    <property type="project" value="UniProtKB-KW"/>
</dbReference>
<evidence type="ECO:0000256" key="2">
    <source>
        <dbReference type="ARBA" id="ARBA00022741"/>
    </source>
</evidence>
<dbReference type="CDD" id="cd00757">
    <property type="entry name" value="ThiF_MoeB_HesA_family"/>
    <property type="match status" value="1"/>
</dbReference>
<organism evidence="5">
    <name type="scientific">Moorella thermoacetica Y72</name>
    <dbReference type="NCBI Taxonomy" id="1325331"/>
    <lineage>
        <taxon>Bacteria</taxon>
        <taxon>Bacillati</taxon>
        <taxon>Bacillota</taxon>
        <taxon>Clostridia</taxon>
        <taxon>Neomoorellales</taxon>
        <taxon>Neomoorellaceae</taxon>
        <taxon>Neomoorella</taxon>
    </lineage>
</organism>
<dbReference type="GO" id="GO:0016779">
    <property type="term" value="F:nucleotidyltransferase activity"/>
    <property type="evidence" value="ECO:0007669"/>
    <property type="project" value="TreeGrafter"/>
</dbReference>
<name>A0A0S6UBJ4_NEOTH</name>
<dbReference type="RefSeq" id="WP_011393468.1">
    <property type="nucleotide sequence ID" value="NZ_DF238840.1"/>
</dbReference>
<dbReference type="GO" id="GO:0005829">
    <property type="term" value="C:cytosol"/>
    <property type="evidence" value="ECO:0007669"/>
    <property type="project" value="TreeGrafter"/>
</dbReference>
<dbReference type="FunFam" id="3.40.50.720:FF:000033">
    <property type="entry name" value="Adenylyltransferase and sulfurtransferase MOCS3"/>
    <property type="match status" value="1"/>
</dbReference>
<dbReference type="InterPro" id="IPR035985">
    <property type="entry name" value="Ubiquitin-activating_enz"/>
</dbReference>
<reference evidence="5" key="1">
    <citation type="journal article" date="2014" name="Gene">
        <title>Genome-guided analysis of transformation efficiency and carbon dioxide assimilation by Moorella thermoacetica Y72.</title>
        <authorList>
            <person name="Tsukahara K."/>
            <person name="Kita A."/>
            <person name="Nakashimada Y."/>
            <person name="Hoshino T."/>
            <person name="Murakami K."/>
        </authorList>
    </citation>
    <scope>NUCLEOTIDE SEQUENCE [LARGE SCALE GENOMIC DNA]</scope>
    <source>
        <strain evidence="5">Y72</strain>
    </source>
</reference>
<dbReference type="InterPro" id="IPR045886">
    <property type="entry name" value="ThiF/MoeB/HesA"/>
</dbReference>
<dbReference type="GO" id="GO:0008146">
    <property type="term" value="F:sulfotransferase activity"/>
    <property type="evidence" value="ECO:0007669"/>
    <property type="project" value="TreeGrafter"/>
</dbReference>
<dbReference type="AlphaFoldDB" id="A0A0S6UBJ4"/>
<dbReference type="SUPFAM" id="SSF69572">
    <property type="entry name" value="Activating enzymes of the ubiquitin-like proteins"/>
    <property type="match status" value="1"/>
</dbReference>
<dbReference type="Pfam" id="PF00899">
    <property type="entry name" value="ThiF"/>
    <property type="match status" value="1"/>
</dbReference>
<dbReference type="PANTHER" id="PTHR10953:SF102">
    <property type="entry name" value="ADENYLYLTRANSFERASE AND SULFURTRANSFERASE MOCS3"/>
    <property type="match status" value="1"/>
</dbReference>
<dbReference type="Gene3D" id="3.40.50.720">
    <property type="entry name" value="NAD(P)-binding Rossmann-like Domain"/>
    <property type="match status" value="1"/>
</dbReference>
<dbReference type="NCBIfam" id="NF004281">
    <property type="entry name" value="PRK05690.1"/>
    <property type="match status" value="1"/>
</dbReference>
<sequence>MALSNEEIERYSRQIILKNIGGRGQERLKQGKVLIVGAGGLGSPVAYYLAAAGVGTLGIIDSDNVDLSNLQRQILHTTGRLGQPKAESARETLLALNPALTINTYPLRLGKENILDIIRDYDVIVDGVDNFPTRYLLNDACVMTGKTLVEAGVLQWDGLVMTIKPGQGPCYRCIFPDPPPPGAVPSCQEAGVVGPVPGVIGCIQATEVLKILLATGETLTGRLLIYNALEMRFREIKAERNPDCPVCGDNPSIRELEEYTFVCETQCGR</sequence>
<gene>
    <name evidence="5" type="ORF">MTY_0485</name>
</gene>
<dbReference type="EMBL" id="DF238840">
    <property type="protein sequence ID" value="GAF25155.1"/>
    <property type="molecule type" value="Genomic_DNA"/>
</dbReference>
<protein>
    <submittedName>
        <fullName evidence="5">Dinucleotide-utilizing enzymes</fullName>
    </submittedName>
</protein>
<keyword evidence="1" id="KW-0808">Transferase</keyword>
<evidence type="ECO:0000259" key="4">
    <source>
        <dbReference type="Pfam" id="PF00899"/>
    </source>
</evidence>
<evidence type="ECO:0000313" key="5">
    <source>
        <dbReference type="EMBL" id="GAF25155.1"/>
    </source>
</evidence>
<dbReference type="Proteomes" id="UP000063718">
    <property type="component" value="Unassembled WGS sequence"/>
</dbReference>
<keyword evidence="3" id="KW-0067">ATP-binding</keyword>
<dbReference type="PANTHER" id="PTHR10953">
    <property type="entry name" value="UBIQUITIN-ACTIVATING ENZYME E1"/>
    <property type="match status" value="1"/>
</dbReference>
<dbReference type="GO" id="GO:0008641">
    <property type="term" value="F:ubiquitin-like modifier activating enzyme activity"/>
    <property type="evidence" value="ECO:0007669"/>
    <property type="project" value="InterPro"/>
</dbReference>
<keyword evidence="2" id="KW-0547">Nucleotide-binding</keyword>
<dbReference type="InterPro" id="IPR000594">
    <property type="entry name" value="ThiF_NAD_FAD-bd"/>
</dbReference>
<accession>A0A0S6UBJ4</accession>
<evidence type="ECO:0000256" key="1">
    <source>
        <dbReference type="ARBA" id="ARBA00022679"/>
    </source>
</evidence>
<evidence type="ECO:0000256" key="3">
    <source>
        <dbReference type="ARBA" id="ARBA00022840"/>
    </source>
</evidence>
<proteinExistence type="predicted"/>